<sequence>MNVFAGGSKTITYLKDEVKTSLDTLCDMGAEFLIGDCFGADKLMQQYLYDKGYRKVSVYVSGERTRNNIGGFIEKHINAEGLSGFEFYRQKDIVMAEDSDRGLMLWDGKTMGTSANIQDMRRMGKEVTVIRYE</sequence>
<keyword evidence="1" id="KW-0489">Methyltransferase</keyword>
<comment type="caution">
    <text evidence="1">The sequence shown here is derived from an EMBL/GenBank/DDBJ whole genome shotgun (WGS) entry which is preliminary data.</text>
</comment>
<proteinExistence type="predicted"/>
<evidence type="ECO:0000313" key="2">
    <source>
        <dbReference type="Proteomes" id="UP000245720"/>
    </source>
</evidence>
<keyword evidence="1" id="KW-0808">Transferase</keyword>
<dbReference type="GO" id="GO:0008168">
    <property type="term" value="F:methyltransferase activity"/>
    <property type="evidence" value="ECO:0007669"/>
    <property type="project" value="UniProtKB-KW"/>
</dbReference>
<dbReference type="RefSeq" id="WP_109726677.1">
    <property type="nucleotide sequence ID" value="NZ_QGDI01000007.1"/>
</dbReference>
<gene>
    <name evidence="1" type="ORF">IE37_01910</name>
</gene>
<name>A0A315XY91_RUMFL</name>
<protein>
    <submittedName>
        <fullName evidence="1">Adenine-specific DNA-methyltransferase</fullName>
    </submittedName>
</protein>
<dbReference type="GO" id="GO:0032259">
    <property type="term" value="P:methylation"/>
    <property type="evidence" value="ECO:0007669"/>
    <property type="project" value="UniProtKB-KW"/>
</dbReference>
<organism evidence="1 2">
    <name type="scientific">Ruminococcus flavefaciens</name>
    <dbReference type="NCBI Taxonomy" id="1265"/>
    <lineage>
        <taxon>Bacteria</taxon>
        <taxon>Bacillati</taxon>
        <taxon>Bacillota</taxon>
        <taxon>Clostridia</taxon>
        <taxon>Eubacteriales</taxon>
        <taxon>Oscillospiraceae</taxon>
        <taxon>Ruminococcus</taxon>
    </lineage>
</organism>
<reference evidence="1 2" key="1">
    <citation type="submission" date="2018-05" db="EMBL/GenBank/DDBJ databases">
        <title>The Hungate 1000. A catalogue of reference genomes from the rumen microbiome.</title>
        <authorList>
            <person name="Kelly W."/>
        </authorList>
    </citation>
    <scope>NUCLEOTIDE SEQUENCE [LARGE SCALE GENOMIC DNA]</scope>
    <source>
        <strain evidence="1 2">SAb67</strain>
    </source>
</reference>
<accession>A0A315XY91</accession>
<dbReference type="AlphaFoldDB" id="A0A315XY91"/>
<dbReference type="EMBL" id="QGDI01000007">
    <property type="protein sequence ID" value="PWJ12220.1"/>
    <property type="molecule type" value="Genomic_DNA"/>
</dbReference>
<evidence type="ECO:0000313" key="1">
    <source>
        <dbReference type="EMBL" id="PWJ12220.1"/>
    </source>
</evidence>
<dbReference type="Proteomes" id="UP000245720">
    <property type="component" value="Unassembled WGS sequence"/>
</dbReference>
<dbReference type="OrthoDB" id="1822996at2"/>